<protein>
    <submittedName>
        <fullName evidence="1">Uncharacterized protein</fullName>
    </submittedName>
</protein>
<evidence type="ECO:0000313" key="1">
    <source>
        <dbReference type="EMBL" id="BCI67298.1"/>
    </source>
</evidence>
<dbReference type="AlphaFoldDB" id="A0A6S6PHG9"/>
<dbReference type="EMBL" id="AP023326">
    <property type="protein sequence ID" value="BCI67298.1"/>
    <property type="molecule type" value="Genomic_DNA"/>
</dbReference>
<evidence type="ECO:0000313" key="2">
    <source>
        <dbReference type="Proteomes" id="UP000515220"/>
    </source>
</evidence>
<proteinExistence type="predicted"/>
<accession>A0A6S6PHG9</accession>
<dbReference type="RefSeq" id="WP_180952712.1">
    <property type="nucleotide sequence ID" value="NZ_BEWK01000002.1"/>
</dbReference>
<dbReference type="Proteomes" id="UP000515220">
    <property type="component" value="Chromosome"/>
</dbReference>
<gene>
    <name evidence="1" type="ORF">AAJCM20276_19220</name>
</gene>
<reference evidence="1 2" key="1">
    <citation type="submission" date="2020-07" db="EMBL/GenBank/DDBJ databases">
        <title>Complete Genome Sequence of an acetic acid bacterium, Acetobacter aceti JCM20276.</title>
        <authorList>
            <person name="Hirose Y."/>
            <person name="Mihara H."/>
        </authorList>
    </citation>
    <scope>NUCLEOTIDE SEQUENCE [LARGE SCALE GENOMIC DNA]</scope>
    <source>
        <strain evidence="1 2">JCM20276</strain>
    </source>
</reference>
<name>A0A6S6PHG9_ACEAC</name>
<sequence>MKGFEKREAACLPLFSRSFPFQAQERHCHDCKRVEPKINESEVMAKQETASMDKIEKSFSG</sequence>
<organism evidence="1 2">
    <name type="scientific">Acetobacter aceti</name>
    <dbReference type="NCBI Taxonomy" id="435"/>
    <lineage>
        <taxon>Bacteria</taxon>
        <taxon>Pseudomonadati</taxon>
        <taxon>Pseudomonadota</taxon>
        <taxon>Alphaproteobacteria</taxon>
        <taxon>Acetobacterales</taxon>
        <taxon>Acetobacteraceae</taxon>
        <taxon>Acetobacter</taxon>
        <taxon>Acetobacter subgen. Acetobacter</taxon>
    </lineage>
</organism>